<reference evidence="2" key="1">
    <citation type="submission" date="2020-10" db="EMBL/GenBank/DDBJ databases">
        <title>De novo genome project of the cellulose decomposer Thermobifida halotolerans type strain.</title>
        <authorList>
            <person name="Nagy I."/>
            <person name="Horvath B."/>
            <person name="Kukolya J."/>
            <person name="Nagy I."/>
            <person name="Orsini M."/>
        </authorList>
    </citation>
    <scope>NUCLEOTIDE SEQUENCE</scope>
    <source>
        <strain evidence="2">DSM 44931</strain>
    </source>
</reference>
<keyword evidence="3" id="KW-1185">Reference proteome</keyword>
<dbReference type="Proteomes" id="UP000265719">
    <property type="component" value="Chromosome"/>
</dbReference>
<dbReference type="EMBL" id="CP063196">
    <property type="protein sequence ID" value="UOE20665.1"/>
    <property type="molecule type" value="Genomic_DNA"/>
</dbReference>
<gene>
    <name evidence="2" type="ORF">NI17_005500</name>
</gene>
<evidence type="ECO:0000313" key="2">
    <source>
        <dbReference type="EMBL" id="UOE20665.1"/>
    </source>
</evidence>
<organism evidence="2 3">
    <name type="scientific">Thermobifida halotolerans</name>
    <dbReference type="NCBI Taxonomy" id="483545"/>
    <lineage>
        <taxon>Bacteria</taxon>
        <taxon>Bacillati</taxon>
        <taxon>Actinomycetota</taxon>
        <taxon>Actinomycetes</taxon>
        <taxon>Streptosporangiales</taxon>
        <taxon>Nocardiopsidaceae</taxon>
        <taxon>Thermobifida</taxon>
    </lineage>
</organism>
<evidence type="ECO:0000313" key="3">
    <source>
        <dbReference type="Proteomes" id="UP000265719"/>
    </source>
</evidence>
<dbReference type="RefSeq" id="WP_068692098.1">
    <property type="nucleotide sequence ID" value="NZ_CP063196.1"/>
</dbReference>
<dbReference type="AlphaFoldDB" id="A0AA97M549"/>
<name>A0AA97M549_9ACTN</name>
<feature type="region of interest" description="Disordered" evidence="1">
    <location>
        <begin position="19"/>
        <end position="39"/>
    </location>
</feature>
<evidence type="ECO:0000256" key="1">
    <source>
        <dbReference type="SAM" id="MobiDB-lite"/>
    </source>
</evidence>
<dbReference type="KEGG" id="thao:NI17_005500"/>
<sequence length="111" mass="12345">MRRCQRCDLIVDQGCACPENSAERAPAGPGRPTPVPGTGFLSTSILISPRRYAHRPHCGHLSVPDIAPPVWGWITDPDPHLWRRISEEHPVRATEGNTERLATRRCQDCDA</sequence>
<protein>
    <submittedName>
        <fullName evidence="2">Uncharacterized protein</fullName>
    </submittedName>
</protein>
<accession>A0AA97M549</accession>
<proteinExistence type="predicted"/>